<proteinExistence type="predicted"/>
<organism evidence="1 2">
    <name type="scientific">Listeria monocytogenes serotype 4a (strain M7)</name>
    <dbReference type="NCBI Taxonomy" id="1030009"/>
    <lineage>
        <taxon>Bacteria</taxon>
        <taxon>Bacillati</taxon>
        <taxon>Bacillota</taxon>
        <taxon>Bacilli</taxon>
        <taxon>Bacillales</taxon>
        <taxon>Listeriaceae</taxon>
        <taxon>Listeria</taxon>
    </lineage>
</organism>
<reference evidence="1 2" key="1">
    <citation type="journal article" date="2011" name="J. Bacteriol.">
        <title>Genome sequence of the nonpathogenic Listeria monocytogenes serovar 4a strain M7.</title>
        <authorList>
            <person name="Chen J."/>
            <person name="Xia Y."/>
            <person name="Cheng C."/>
            <person name="Fang C."/>
            <person name="Shan Y."/>
            <person name="Jin G."/>
            <person name="Fang W."/>
        </authorList>
    </citation>
    <scope>NUCLEOTIDE SEQUENCE [LARGE SCALE GENOMIC DNA]</scope>
    <source>
        <strain evidence="1 2">M7</strain>
    </source>
</reference>
<dbReference type="KEGG" id="lmq:LMM7_2394"/>
<sequence>MIGIYRQSLISHQQILLGGFLMKFFFSNVDGCDTLKKVSFNEGKV</sequence>
<evidence type="ECO:0000313" key="2">
    <source>
        <dbReference type="Proteomes" id="UP000000486"/>
    </source>
</evidence>
<dbReference type="HOGENOM" id="CLU_3291944_0_0_9"/>
<dbReference type="PATRIC" id="fig|1030009.3.peg.2381"/>
<evidence type="ECO:0000313" key="1">
    <source>
        <dbReference type="EMBL" id="AEH93399.1"/>
    </source>
</evidence>
<accession>A0A0E0UYK4</accession>
<dbReference type="EMBL" id="CP002816">
    <property type="protein sequence ID" value="AEH93399.1"/>
    <property type="molecule type" value="Genomic_DNA"/>
</dbReference>
<gene>
    <name evidence="1" type="ordered locus">LMM7_2394</name>
</gene>
<protein>
    <submittedName>
        <fullName evidence="1">Uncharacterized protein</fullName>
    </submittedName>
</protein>
<name>A0A0E0UYK4_LISMM</name>
<dbReference type="Proteomes" id="UP000000486">
    <property type="component" value="Chromosome"/>
</dbReference>
<dbReference type="AlphaFoldDB" id="A0A0E0UYK4"/>